<organism evidence="3 4">
    <name type="scientific">Miscanthus lutarioriparius</name>
    <dbReference type="NCBI Taxonomy" id="422564"/>
    <lineage>
        <taxon>Eukaryota</taxon>
        <taxon>Viridiplantae</taxon>
        <taxon>Streptophyta</taxon>
        <taxon>Embryophyta</taxon>
        <taxon>Tracheophyta</taxon>
        <taxon>Spermatophyta</taxon>
        <taxon>Magnoliopsida</taxon>
        <taxon>Liliopsida</taxon>
        <taxon>Poales</taxon>
        <taxon>Poaceae</taxon>
        <taxon>PACMAD clade</taxon>
        <taxon>Panicoideae</taxon>
        <taxon>Andropogonodae</taxon>
        <taxon>Andropogoneae</taxon>
        <taxon>Saccharinae</taxon>
        <taxon>Miscanthus</taxon>
    </lineage>
</organism>
<dbReference type="SUPFAM" id="SSF49785">
    <property type="entry name" value="Galactose-binding domain-like"/>
    <property type="match status" value="1"/>
</dbReference>
<dbReference type="InterPro" id="IPR008979">
    <property type="entry name" value="Galactose-bd-like_sf"/>
</dbReference>
<evidence type="ECO:0000256" key="1">
    <source>
        <dbReference type="ARBA" id="ARBA00022801"/>
    </source>
</evidence>
<dbReference type="Gene3D" id="2.60.120.260">
    <property type="entry name" value="Galactose-binding domain-like"/>
    <property type="match status" value="1"/>
</dbReference>
<dbReference type="EMBL" id="CAJGYO010000010">
    <property type="protein sequence ID" value="CAD6256241.1"/>
    <property type="molecule type" value="Genomic_DNA"/>
</dbReference>
<dbReference type="PANTHER" id="PTHR31490">
    <property type="entry name" value="GLYCOSYL HYDROLASE"/>
    <property type="match status" value="1"/>
</dbReference>
<protein>
    <recommendedName>
        <fullName evidence="2">CBM-cenC domain-containing protein</fullName>
    </recommendedName>
</protein>
<dbReference type="AlphaFoldDB" id="A0A811Q6L4"/>
<dbReference type="Proteomes" id="UP000604825">
    <property type="component" value="Unassembled WGS sequence"/>
</dbReference>
<name>A0A811Q6L4_9POAL</name>
<comment type="caution">
    <text evidence="3">The sequence shown here is derived from an EMBL/GenBank/DDBJ whole genome shotgun (WGS) entry which is preliminary data.</text>
</comment>
<gene>
    <name evidence="3" type="ORF">NCGR_LOCUS39750</name>
</gene>
<evidence type="ECO:0000259" key="2">
    <source>
        <dbReference type="Pfam" id="PF02018"/>
    </source>
</evidence>
<keyword evidence="4" id="KW-1185">Reference proteome</keyword>
<dbReference type="GO" id="GO:0005975">
    <property type="term" value="P:carbohydrate metabolic process"/>
    <property type="evidence" value="ECO:0007669"/>
    <property type="project" value="InterPro"/>
</dbReference>
<feature type="domain" description="CBM-cenC" evidence="2">
    <location>
        <begin position="53"/>
        <end position="92"/>
    </location>
</feature>
<proteinExistence type="predicted"/>
<reference evidence="3" key="1">
    <citation type="submission" date="2020-10" db="EMBL/GenBank/DDBJ databases">
        <authorList>
            <person name="Han B."/>
            <person name="Lu T."/>
            <person name="Zhao Q."/>
            <person name="Huang X."/>
            <person name="Zhao Y."/>
        </authorList>
    </citation>
    <scope>NUCLEOTIDE SEQUENCE</scope>
</reference>
<dbReference type="PANTHER" id="PTHR31490:SF87">
    <property type="entry name" value="PUTATIVE, EXPRESSED-RELATED"/>
    <property type="match status" value="1"/>
</dbReference>
<dbReference type="GO" id="GO:0004553">
    <property type="term" value="F:hydrolase activity, hydrolyzing O-glycosyl compounds"/>
    <property type="evidence" value="ECO:0007669"/>
    <property type="project" value="InterPro"/>
</dbReference>
<sequence>MQNLEYGCNIIQNCNLDDGLNGWFLLGPCTLSIHDGRPRVLPPMAQESLALDDEPLNGKHIHVTNRTQTWMGPAQIITDKLTLYATYQVSAWGTDAGVDLMVVGLQVFPVDRKARVKHLKRLTDKVRKRDVVLKVTGADGATVEDADGVEVRVR</sequence>
<keyword evidence="1" id="KW-0378">Hydrolase</keyword>
<dbReference type="InterPro" id="IPR044846">
    <property type="entry name" value="GH10"/>
</dbReference>
<evidence type="ECO:0000313" key="4">
    <source>
        <dbReference type="Proteomes" id="UP000604825"/>
    </source>
</evidence>
<dbReference type="InterPro" id="IPR003305">
    <property type="entry name" value="CenC_carb-bd"/>
</dbReference>
<evidence type="ECO:0000313" key="3">
    <source>
        <dbReference type="EMBL" id="CAD6256241.1"/>
    </source>
</evidence>
<accession>A0A811Q6L4</accession>
<dbReference type="Pfam" id="PF02018">
    <property type="entry name" value="CBM_4_9"/>
    <property type="match status" value="1"/>
</dbReference>
<dbReference type="OrthoDB" id="3055998at2759"/>